<gene>
    <name evidence="13" type="primary">MFSD5</name>
    <name evidence="13" type="ORF">FOL47_008143</name>
</gene>
<proteinExistence type="predicted"/>
<dbReference type="Gene3D" id="1.20.1250.20">
    <property type="entry name" value="MFS general substrate transporter like domains"/>
    <property type="match status" value="2"/>
</dbReference>
<comment type="caution">
    <text evidence="13">The sequence shown here is derived from an EMBL/GenBank/DDBJ whole genome shotgun (WGS) entry which is preliminary data.</text>
</comment>
<dbReference type="EMBL" id="JAAPAO010000507">
    <property type="protein sequence ID" value="KAF4658148.1"/>
    <property type="molecule type" value="Genomic_DNA"/>
</dbReference>
<dbReference type="InterPro" id="IPR036259">
    <property type="entry name" value="MFS_trans_sf"/>
</dbReference>
<evidence type="ECO:0000256" key="9">
    <source>
        <dbReference type="ARBA" id="ARBA00023136"/>
    </source>
</evidence>
<dbReference type="GO" id="GO:0005886">
    <property type="term" value="C:plasma membrane"/>
    <property type="evidence" value="ECO:0007669"/>
    <property type="project" value="UniProtKB-SubCell"/>
</dbReference>
<evidence type="ECO:0000256" key="3">
    <source>
        <dbReference type="ARBA" id="ARBA00021242"/>
    </source>
</evidence>
<protein>
    <recommendedName>
        <fullName evidence="3">Molybdate-anion transporter</fullName>
    </recommendedName>
    <alternativeName>
        <fullName evidence="10">Major facilitator superfamily domain-containing protein 5</fullName>
    </alternativeName>
    <alternativeName>
        <fullName evidence="11">Molybdate transporter 2 homolog</fullName>
    </alternativeName>
</protein>
<feature type="transmembrane region" description="Helical" evidence="12">
    <location>
        <begin position="380"/>
        <end position="397"/>
    </location>
</feature>
<evidence type="ECO:0000256" key="2">
    <source>
        <dbReference type="ARBA" id="ARBA00004651"/>
    </source>
</evidence>
<dbReference type="OrthoDB" id="439578at2759"/>
<evidence type="ECO:0000256" key="1">
    <source>
        <dbReference type="ARBA" id="ARBA00003019"/>
    </source>
</evidence>
<dbReference type="AlphaFoldDB" id="A0A7J6LFU5"/>
<dbReference type="SUPFAM" id="SSF103473">
    <property type="entry name" value="MFS general substrate transporter"/>
    <property type="match status" value="1"/>
</dbReference>
<feature type="transmembrane region" description="Helical" evidence="12">
    <location>
        <begin position="111"/>
        <end position="131"/>
    </location>
</feature>
<evidence type="ECO:0000256" key="4">
    <source>
        <dbReference type="ARBA" id="ARBA00022448"/>
    </source>
</evidence>
<evidence type="ECO:0000256" key="5">
    <source>
        <dbReference type="ARBA" id="ARBA00022475"/>
    </source>
</evidence>
<feature type="transmembrane region" description="Helical" evidence="12">
    <location>
        <begin position="291"/>
        <end position="310"/>
    </location>
</feature>
<organism evidence="13 14">
    <name type="scientific">Perkinsus chesapeaki</name>
    <name type="common">Clam parasite</name>
    <name type="synonym">Perkinsus andrewsi</name>
    <dbReference type="NCBI Taxonomy" id="330153"/>
    <lineage>
        <taxon>Eukaryota</taxon>
        <taxon>Sar</taxon>
        <taxon>Alveolata</taxon>
        <taxon>Perkinsozoa</taxon>
        <taxon>Perkinsea</taxon>
        <taxon>Perkinsida</taxon>
        <taxon>Perkinsidae</taxon>
        <taxon>Perkinsus</taxon>
    </lineage>
</organism>
<evidence type="ECO:0000256" key="8">
    <source>
        <dbReference type="ARBA" id="ARBA00023065"/>
    </source>
</evidence>
<evidence type="ECO:0000256" key="11">
    <source>
        <dbReference type="ARBA" id="ARBA00032555"/>
    </source>
</evidence>
<keyword evidence="5" id="KW-1003">Cell membrane</keyword>
<keyword evidence="8" id="KW-0406">Ion transport</keyword>
<dbReference type="Pfam" id="PF05631">
    <property type="entry name" value="MFS_5"/>
    <property type="match status" value="2"/>
</dbReference>
<keyword evidence="9 12" id="KW-0472">Membrane</keyword>
<comment type="subcellular location">
    <subcellularLocation>
        <location evidence="2">Cell membrane</location>
        <topology evidence="2">Multi-pass membrane protein</topology>
    </subcellularLocation>
</comment>
<keyword evidence="7 12" id="KW-1133">Transmembrane helix</keyword>
<feature type="transmembrane region" description="Helical" evidence="12">
    <location>
        <begin position="200"/>
        <end position="219"/>
    </location>
</feature>
<feature type="transmembrane region" description="Helical" evidence="12">
    <location>
        <begin position="78"/>
        <end position="99"/>
    </location>
</feature>
<dbReference type="GO" id="GO:0006811">
    <property type="term" value="P:monoatomic ion transport"/>
    <property type="evidence" value="ECO:0007669"/>
    <property type="project" value="UniProtKB-KW"/>
</dbReference>
<dbReference type="PANTHER" id="PTHR23516:SF1">
    <property type="entry name" value="MOLYBDATE-ANION TRANSPORTER"/>
    <property type="match status" value="1"/>
</dbReference>
<name>A0A7J6LFU5_PERCH</name>
<evidence type="ECO:0000256" key="7">
    <source>
        <dbReference type="ARBA" id="ARBA00022989"/>
    </source>
</evidence>
<dbReference type="Proteomes" id="UP000591131">
    <property type="component" value="Unassembled WGS sequence"/>
</dbReference>
<accession>A0A7J6LFU5</accession>
<feature type="transmembrane region" description="Helical" evidence="12">
    <location>
        <begin position="316"/>
        <end position="335"/>
    </location>
</feature>
<keyword evidence="4" id="KW-0813">Transport</keyword>
<evidence type="ECO:0000313" key="14">
    <source>
        <dbReference type="Proteomes" id="UP000591131"/>
    </source>
</evidence>
<dbReference type="InterPro" id="IPR008509">
    <property type="entry name" value="MOT2/MFSD5"/>
</dbReference>
<reference evidence="13 14" key="1">
    <citation type="submission" date="2020-04" db="EMBL/GenBank/DDBJ databases">
        <title>Perkinsus chesapeaki whole genome sequence.</title>
        <authorList>
            <person name="Bogema D.R."/>
        </authorList>
    </citation>
    <scope>NUCLEOTIDE SEQUENCE [LARGE SCALE GENOMIC DNA]</scope>
    <source>
        <strain evidence="13">ATCC PRA-425</strain>
    </source>
</reference>
<comment type="function">
    <text evidence="1">Mediates high-affinity intracellular uptake of the rare oligo-element molybdenum.</text>
</comment>
<keyword evidence="6 12" id="KW-0812">Transmembrane</keyword>
<sequence>MSASETCLYEHPERLQDCPALEHVQESNIIATQSVDLVSTFLVYFAANRAKQRTMEDADMIKSNRVSFSLHPLQRKYLTVYVLAMLSDWLQGPYVYALYESYGFDRHQNASLFVCGFASSMILGTFVGSFADRYGRRRFCLLYCWLYIASCLTKHISLYPVLMIGRLLGGTATSLLFSVFESWFICEATTSNQSDLVPSTLGVAVALNSATAILAGVLAQASVSLAPMREITPVFKIAGYIFVFMWTPALEQANSGVTVSLGLVFASFMTSCTLGSQIFRYSRVVPSFNQSVVGTLRIVCLLALISQASVLMWPSLPWSVMVCFLAFEASVGVYYPTMGTLKAQIVPESHRSTMYNLFRVPLNLIVVGALLVKLEVAEAFAVTSVLLFCALALSLRIQNPSQTTGGQLRPTWSVRVS</sequence>
<feature type="transmembrane region" description="Helical" evidence="12">
    <location>
        <begin position="231"/>
        <end position="250"/>
    </location>
</feature>
<evidence type="ECO:0000256" key="6">
    <source>
        <dbReference type="ARBA" id="ARBA00022692"/>
    </source>
</evidence>
<evidence type="ECO:0000256" key="12">
    <source>
        <dbReference type="SAM" id="Phobius"/>
    </source>
</evidence>
<feature type="transmembrane region" description="Helical" evidence="12">
    <location>
        <begin position="356"/>
        <end position="374"/>
    </location>
</feature>
<evidence type="ECO:0000313" key="13">
    <source>
        <dbReference type="EMBL" id="KAF4658148.1"/>
    </source>
</evidence>
<keyword evidence="14" id="KW-1185">Reference proteome</keyword>
<dbReference type="PANTHER" id="PTHR23516">
    <property type="entry name" value="SAM (S-ADENOSYL METHIONINE) TRANSPORTER"/>
    <property type="match status" value="1"/>
</dbReference>
<dbReference type="GO" id="GO:0015098">
    <property type="term" value="F:molybdate ion transmembrane transporter activity"/>
    <property type="evidence" value="ECO:0007669"/>
    <property type="project" value="InterPro"/>
</dbReference>
<evidence type="ECO:0000256" key="10">
    <source>
        <dbReference type="ARBA" id="ARBA00030646"/>
    </source>
</evidence>
<feature type="transmembrane region" description="Helical" evidence="12">
    <location>
        <begin position="256"/>
        <end position="279"/>
    </location>
</feature>